<proteinExistence type="predicted"/>
<gene>
    <name evidence="1" type="ORF">CAL13_13870</name>
</gene>
<evidence type="ECO:0008006" key="3">
    <source>
        <dbReference type="Google" id="ProtNLM"/>
    </source>
</evidence>
<evidence type="ECO:0000313" key="1">
    <source>
        <dbReference type="EMBL" id="ARP87176.1"/>
    </source>
</evidence>
<evidence type="ECO:0000313" key="2">
    <source>
        <dbReference type="Proteomes" id="UP000194139"/>
    </source>
</evidence>
<reference evidence="1 2" key="1">
    <citation type="submission" date="2017-05" db="EMBL/GenBank/DDBJ databases">
        <title>Complete and WGS of Bordetella genogroups.</title>
        <authorList>
            <person name="Spilker T."/>
            <person name="LiPuma J."/>
        </authorList>
    </citation>
    <scope>NUCLEOTIDE SEQUENCE [LARGE SCALE GENOMIC DNA]</scope>
    <source>
        <strain evidence="1 2">AU17164</strain>
    </source>
</reference>
<keyword evidence="2" id="KW-1185">Reference proteome</keyword>
<sequence length="78" mass="8746">MGAIWEISVAEDGAAFWLETGCRYVACRCNADALRRVERHTGLKGAAALRAAEQELVEEAHRRLADHEDLPLRLAYHD</sequence>
<dbReference type="Proteomes" id="UP000194139">
    <property type="component" value="Chromosome"/>
</dbReference>
<dbReference type="EMBL" id="CP021109">
    <property type="protein sequence ID" value="ARP87176.1"/>
    <property type="molecule type" value="Genomic_DNA"/>
</dbReference>
<accession>A0A1W6Z1I4</accession>
<protein>
    <recommendedName>
        <fullName evidence="3">DUF1488 domain-containing protein</fullName>
    </recommendedName>
</protein>
<dbReference type="AlphaFoldDB" id="A0A1W6Z1I4"/>
<organism evidence="1 2">
    <name type="scientific">Bordetella genomosp. 9</name>
    <dbReference type="NCBI Taxonomy" id="1416803"/>
    <lineage>
        <taxon>Bacteria</taxon>
        <taxon>Pseudomonadati</taxon>
        <taxon>Pseudomonadota</taxon>
        <taxon>Betaproteobacteria</taxon>
        <taxon>Burkholderiales</taxon>
        <taxon>Alcaligenaceae</taxon>
        <taxon>Bordetella</taxon>
    </lineage>
</organism>
<name>A0A1W6Z1I4_9BORD</name>